<proteinExistence type="inferred from homology"/>
<dbReference type="RefSeq" id="WP_091908083.1">
    <property type="nucleotide sequence ID" value="NZ_FNLO01000006.1"/>
</dbReference>
<dbReference type="PANTHER" id="PTHR43709">
    <property type="entry name" value="ACONITATE ISOMERASE-RELATED"/>
    <property type="match status" value="1"/>
</dbReference>
<keyword evidence="5" id="KW-1185">Reference proteome</keyword>
<feature type="region of interest" description="Disordered" evidence="3">
    <location>
        <begin position="397"/>
        <end position="426"/>
    </location>
</feature>
<dbReference type="Pfam" id="PF04303">
    <property type="entry name" value="PrpF"/>
    <property type="match status" value="1"/>
</dbReference>
<sequence>MKQRRIPAVYVRGGTSRALVFKTTDLPSDAAARDAILLAAIGSPDPNRRQLNGLGGGVSSLSKIAIVGPSTRPDADVDYTFGQVAIDAPLVQYKGNCGNISAAIGPYAVEAGLVEVRGERARVRIHNTNTGKIIVSEFALLDGVPDVDGDFELDGVAGSWAPVRLSFLAPGGAATGKLLPTGRVRDTLDVPGLGEVEVSLVDASNPVVFVRASAFGLDGTEMPDALDARPDLLARFEDVRVAAALAMGLTSDPTVARHGIRNLPQVALVASPIESRTLAGKTIAARDVDILVRMISAGQPHRATPLTGGMCVACAMRLPGSLAAAAMQPRRPHNDSQDDAQNDPHAGDDDLLIAHPSGVLRVAARVRDDAGRPYVESTAVYRSARRLMEGNVLVPESRLTPSTGSAAETAGTAGAAGARAKASGQA</sequence>
<dbReference type="EMBL" id="FNLO01000006">
    <property type="protein sequence ID" value="SDV48729.1"/>
    <property type="molecule type" value="Genomic_DNA"/>
</dbReference>
<evidence type="ECO:0000256" key="1">
    <source>
        <dbReference type="ARBA" id="ARBA00007673"/>
    </source>
</evidence>
<organism evidence="4 5">
    <name type="scientific">Chitinasiproducens palmae</name>
    <dbReference type="NCBI Taxonomy" id="1770053"/>
    <lineage>
        <taxon>Bacteria</taxon>
        <taxon>Pseudomonadati</taxon>
        <taxon>Pseudomonadota</taxon>
        <taxon>Betaproteobacteria</taxon>
        <taxon>Burkholderiales</taxon>
        <taxon>Burkholderiaceae</taxon>
        <taxon>Chitinasiproducens</taxon>
    </lineage>
</organism>
<evidence type="ECO:0000256" key="2">
    <source>
        <dbReference type="ARBA" id="ARBA00023235"/>
    </source>
</evidence>
<dbReference type="AlphaFoldDB" id="A0A1H2PPN3"/>
<comment type="similarity">
    <text evidence="1">Belongs to the PrpF family.</text>
</comment>
<dbReference type="GO" id="GO:0016853">
    <property type="term" value="F:isomerase activity"/>
    <property type="evidence" value="ECO:0007669"/>
    <property type="project" value="UniProtKB-KW"/>
</dbReference>
<dbReference type="SUPFAM" id="SSF54506">
    <property type="entry name" value="Diaminopimelate epimerase-like"/>
    <property type="match status" value="2"/>
</dbReference>
<evidence type="ECO:0008006" key="6">
    <source>
        <dbReference type="Google" id="ProtNLM"/>
    </source>
</evidence>
<evidence type="ECO:0000313" key="4">
    <source>
        <dbReference type="EMBL" id="SDV48729.1"/>
    </source>
</evidence>
<dbReference type="InterPro" id="IPR007400">
    <property type="entry name" value="PrpF-like"/>
</dbReference>
<gene>
    <name evidence="4" type="ORF">SAMN05216551_10619</name>
</gene>
<dbReference type="Gene3D" id="3.10.310.10">
    <property type="entry name" value="Diaminopimelate Epimerase, Chain A, domain 1"/>
    <property type="match status" value="2"/>
</dbReference>
<evidence type="ECO:0000313" key="5">
    <source>
        <dbReference type="Proteomes" id="UP000243719"/>
    </source>
</evidence>
<evidence type="ECO:0000256" key="3">
    <source>
        <dbReference type="SAM" id="MobiDB-lite"/>
    </source>
</evidence>
<feature type="region of interest" description="Disordered" evidence="3">
    <location>
        <begin position="325"/>
        <end position="352"/>
    </location>
</feature>
<reference evidence="5" key="1">
    <citation type="submission" date="2016-09" db="EMBL/GenBank/DDBJ databases">
        <authorList>
            <person name="Varghese N."/>
            <person name="Submissions S."/>
        </authorList>
    </citation>
    <scope>NUCLEOTIDE SEQUENCE [LARGE SCALE GENOMIC DNA]</scope>
    <source>
        <strain evidence="5">JS23</strain>
    </source>
</reference>
<feature type="compositionally biased region" description="Low complexity" evidence="3">
    <location>
        <begin position="402"/>
        <end position="426"/>
    </location>
</feature>
<dbReference type="Proteomes" id="UP000243719">
    <property type="component" value="Unassembled WGS sequence"/>
</dbReference>
<dbReference type="PANTHER" id="PTHR43709:SF2">
    <property type="entry name" value="DUF453 DOMAIN PROTEIN (AFU_ORTHOLOGUE AFUA_6G00360)"/>
    <property type="match status" value="1"/>
</dbReference>
<name>A0A1H2PPN3_9BURK</name>
<protein>
    <recommendedName>
        <fullName evidence="6">PrpF family protein</fullName>
    </recommendedName>
</protein>
<dbReference type="OrthoDB" id="9779763at2"/>
<keyword evidence="2" id="KW-0413">Isomerase</keyword>
<dbReference type="STRING" id="1770053.SAMN05216551_10619"/>
<accession>A0A1H2PPN3</accession>